<dbReference type="PANTHER" id="PTHR28255">
    <property type="match status" value="1"/>
</dbReference>
<dbReference type="HAMAP" id="MF_00761">
    <property type="entry name" value="UPF0303"/>
    <property type="match status" value="1"/>
</dbReference>
<proteinExistence type="inferred from homology"/>
<dbReference type="PANTHER" id="PTHR28255:SF1">
    <property type="entry name" value="UPF0303 PROTEIN YBR137W"/>
    <property type="match status" value="1"/>
</dbReference>
<organism evidence="2 3">
    <name type="scientific">Isoptericola halotolerans</name>
    <dbReference type="NCBI Taxonomy" id="300560"/>
    <lineage>
        <taxon>Bacteria</taxon>
        <taxon>Bacillati</taxon>
        <taxon>Actinomycetota</taxon>
        <taxon>Actinomycetes</taxon>
        <taxon>Micrococcales</taxon>
        <taxon>Promicromonosporaceae</taxon>
        <taxon>Isoptericola</taxon>
    </lineage>
</organism>
<evidence type="ECO:0000256" key="1">
    <source>
        <dbReference type="HAMAP-Rule" id="MF_00761"/>
    </source>
</evidence>
<dbReference type="Gene3D" id="3.30.450.150">
    <property type="entry name" value="Haem-degrading domain"/>
    <property type="match status" value="1"/>
</dbReference>
<comment type="similarity">
    <text evidence="1">Belongs to the UPF0303 family.</text>
</comment>
<dbReference type="SUPFAM" id="SSF143744">
    <property type="entry name" value="GlcG-like"/>
    <property type="match status" value="1"/>
</dbReference>
<dbReference type="InterPro" id="IPR010371">
    <property type="entry name" value="YBR137W-like"/>
</dbReference>
<reference evidence="2 3" key="1">
    <citation type="submission" date="2018-03" db="EMBL/GenBank/DDBJ databases">
        <title>Comparative analysis of microorganisms from saline springs in Andes Mountain Range, Colombia.</title>
        <authorList>
            <person name="Rubin E."/>
        </authorList>
    </citation>
    <scope>NUCLEOTIDE SEQUENCE [LARGE SCALE GENOMIC DNA]</scope>
    <source>
        <strain evidence="2 3">CG 23</strain>
    </source>
</reference>
<gene>
    <name evidence="2" type="ORF">BCL65_101169</name>
</gene>
<dbReference type="EMBL" id="PVTX01000001">
    <property type="protein sequence ID" value="PRZ10031.1"/>
    <property type="molecule type" value="Genomic_DNA"/>
</dbReference>
<evidence type="ECO:0000313" key="3">
    <source>
        <dbReference type="Proteomes" id="UP000239895"/>
    </source>
</evidence>
<name>A0ABX5EHT3_9MICO</name>
<dbReference type="Pfam" id="PF03928">
    <property type="entry name" value="HbpS-like"/>
    <property type="match status" value="1"/>
</dbReference>
<dbReference type="NCBIfam" id="NF002696">
    <property type="entry name" value="PRK02487.1-5"/>
    <property type="match status" value="1"/>
</dbReference>
<dbReference type="InterPro" id="IPR038084">
    <property type="entry name" value="PduO/GlcC-like_sf"/>
</dbReference>
<protein>
    <recommendedName>
        <fullName evidence="1">UPF0303 protein BCL65_101169</fullName>
    </recommendedName>
</protein>
<evidence type="ECO:0000313" key="2">
    <source>
        <dbReference type="EMBL" id="PRZ10031.1"/>
    </source>
</evidence>
<keyword evidence="3" id="KW-1185">Reference proteome</keyword>
<comment type="caution">
    <text evidence="2">The sequence shown here is derived from an EMBL/GenBank/DDBJ whole genome shotgun (WGS) entry which is preliminary data.</text>
</comment>
<dbReference type="InterPro" id="IPR005624">
    <property type="entry name" value="PduO/GlcC-like"/>
</dbReference>
<dbReference type="Proteomes" id="UP000239895">
    <property type="component" value="Unassembled WGS sequence"/>
</dbReference>
<accession>A0ABX5EHT3</accession>
<sequence length="223" mass="23792">MLVAVGGMYRGAGVRIVASNPSIGRIDACDARKASTGWHAARIPAVSEDTAVCTRSGPAWQAGPMSTDVTALIAEVESAERQLVLSRFTHDDAWRLGCLLVELATERDLPVTIDVRKGTQQVFHAAREGTTADNDSWVERKVRVVYRFGASSYLVGLRARAQGRDFNETHQLPLQEYAAHGGAFPVRVEGVGIVGVATVSGLAQGDDHALAVEALRSFAPPTA</sequence>